<reference evidence="1 2" key="1">
    <citation type="journal article" date="2014" name="PLoS Genet.">
        <title>Phylogenetically driven sequencing of extremely halophilic archaea reveals strategies for static and dynamic osmo-response.</title>
        <authorList>
            <person name="Becker E.A."/>
            <person name="Seitzer P.M."/>
            <person name="Tritt A."/>
            <person name="Larsen D."/>
            <person name="Krusor M."/>
            <person name="Yao A.I."/>
            <person name="Wu D."/>
            <person name="Madern D."/>
            <person name="Eisen J.A."/>
            <person name="Darling A.E."/>
            <person name="Facciotti M.T."/>
        </authorList>
    </citation>
    <scope>NUCLEOTIDE SEQUENCE [LARGE SCALE GENOMIC DNA]</scope>
    <source>
        <strain evidence="1 2">DSM 3751</strain>
    </source>
</reference>
<sequence>MTERFLQELMEKHDVEDTVFLVDGAQHLRTVLHRHGPQFRYEKHGNRKVVEPIFKDIERRTTSFSNCFSHAKPSTAESWLQAFAVWQNATN</sequence>
<dbReference type="EMBL" id="AOII01000066">
    <property type="protein sequence ID" value="ELY76857.1"/>
    <property type="molecule type" value="Genomic_DNA"/>
</dbReference>
<protein>
    <submittedName>
        <fullName evidence="1">Transposase</fullName>
    </submittedName>
</protein>
<dbReference type="AlphaFoldDB" id="L9YTN7"/>
<proteinExistence type="predicted"/>
<comment type="caution">
    <text evidence="1">The sequence shown here is derived from an EMBL/GenBank/DDBJ whole genome shotgun (WGS) entry which is preliminary data.</text>
</comment>
<evidence type="ECO:0000313" key="2">
    <source>
        <dbReference type="Proteomes" id="UP000011618"/>
    </source>
</evidence>
<dbReference type="Proteomes" id="UP000011618">
    <property type="component" value="Unassembled WGS sequence"/>
</dbReference>
<name>L9YTN7_9EURY</name>
<accession>L9YTN7</accession>
<dbReference type="PANTHER" id="PTHR39967:SF1">
    <property type="entry name" value="ISH14-TYPE TRANSPOSASE HSIRS44"/>
    <property type="match status" value="1"/>
</dbReference>
<organism evidence="1 2">
    <name type="scientific">Natrinema pallidum DSM 3751</name>
    <dbReference type="NCBI Taxonomy" id="1227495"/>
    <lineage>
        <taxon>Archaea</taxon>
        <taxon>Methanobacteriati</taxon>
        <taxon>Methanobacteriota</taxon>
        <taxon>Stenosarchaea group</taxon>
        <taxon>Halobacteria</taxon>
        <taxon>Halobacteriales</taxon>
        <taxon>Natrialbaceae</taxon>
        <taxon>Natrinema</taxon>
    </lineage>
</organism>
<dbReference type="eggNOG" id="arCOG02134">
    <property type="taxonomic scope" value="Archaea"/>
</dbReference>
<dbReference type="PANTHER" id="PTHR39967">
    <property type="match status" value="1"/>
</dbReference>
<evidence type="ECO:0000313" key="1">
    <source>
        <dbReference type="EMBL" id="ELY76857.1"/>
    </source>
</evidence>
<gene>
    <name evidence="1" type="ORF">C487_10162</name>
</gene>